<accession>A0AB35T6J5</accession>
<organism evidence="3 4">
    <name type="scientific">Rubrobacter radiotolerans</name>
    <name type="common">Arthrobacter radiotolerans</name>
    <dbReference type="NCBI Taxonomy" id="42256"/>
    <lineage>
        <taxon>Bacteria</taxon>
        <taxon>Bacillati</taxon>
        <taxon>Actinomycetota</taxon>
        <taxon>Rubrobacteria</taxon>
        <taxon>Rubrobacterales</taxon>
        <taxon>Rubrobacteraceae</taxon>
        <taxon>Rubrobacter</taxon>
    </lineage>
</organism>
<dbReference type="InterPro" id="IPR037068">
    <property type="entry name" value="DNA_primase_core_N_sf"/>
</dbReference>
<keyword evidence="2" id="KW-1133">Transmembrane helix</keyword>
<dbReference type="EMBL" id="JAWXXX010000001">
    <property type="protein sequence ID" value="MDX5895177.1"/>
    <property type="molecule type" value="Genomic_DNA"/>
</dbReference>
<feature type="transmembrane region" description="Helical" evidence="2">
    <location>
        <begin position="911"/>
        <end position="930"/>
    </location>
</feature>
<feature type="transmembrane region" description="Helical" evidence="2">
    <location>
        <begin position="860"/>
        <end position="879"/>
    </location>
</feature>
<dbReference type="AlphaFoldDB" id="A0AB35T6J5"/>
<feature type="transmembrane region" description="Helical" evidence="2">
    <location>
        <begin position="778"/>
        <end position="799"/>
    </location>
</feature>
<name>A0AB35T6J5_RUBRA</name>
<comment type="caution">
    <text evidence="3">The sequence shown here is derived from an EMBL/GenBank/DDBJ whole genome shotgun (WGS) entry which is preliminary data.</text>
</comment>
<feature type="transmembrane region" description="Helical" evidence="2">
    <location>
        <begin position="819"/>
        <end position="837"/>
    </location>
</feature>
<proteinExistence type="predicted"/>
<feature type="region of interest" description="Disordered" evidence="1">
    <location>
        <begin position="415"/>
        <end position="459"/>
    </location>
</feature>
<evidence type="ECO:0000313" key="4">
    <source>
        <dbReference type="Proteomes" id="UP001281130"/>
    </source>
</evidence>
<feature type="region of interest" description="Disordered" evidence="1">
    <location>
        <begin position="122"/>
        <end position="145"/>
    </location>
</feature>
<keyword evidence="2" id="KW-0812">Transmembrane</keyword>
<reference evidence="3" key="1">
    <citation type="submission" date="2023-11" db="EMBL/GenBank/DDBJ databases">
        <title>MicrobeMod: A computational toolkit for identifying prokaryotic methylation and restriction-modification with nanopore sequencing.</title>
        <authorList>
            <person name="Crits-Christoph A."/>
            <person name="Kang S.C."/>
            <person name="Lee H."/>
            <person name="Ostrov N."/>
        </authorList>
    </citation>
    <scope>NUCLEOTIDE SEQUENCE</scope>
    <source>
        <strain evidence="3">ATCC 51242</strain>
    </source>
</reference>
<feature type="compositionally biased region" description="Polar residues" evidence="1">
    <location>
        <begin position="123"/>
        <end position="136"/>
    </location>
</feature>
<gene>
    <name evidence="3" type="ORF">SIL72_14210</name>
</gene>
<dbReference type="Proteomes" id="UP001281130">
    <property type="component" value="Unassembled WGS sequence"/>
</dbReference>
<keyword evidence="2" id="KW-0472">Membrane</keyword>
<sequence>MTVSRTQAVASAKPKRKHYDKDLIRERTFDLLTISLSGAGRDQGTRLVWNCPACGKRDKYSVKKDERRGGCMVEGCRLAGYDDILLMLAKIHDLDYYFDFRSVLVKAYDLLGLQPAEKKISSAVKSKPTSTKTGTAKTHDRDRQVPAADDGELASLVYGRIMGLCPLESRDRSYLRSRGISLGTIRDGRFGSMTPARARKIKATLQSEFDREVLLRVPGFSEDERDGHLKFTLSGNYLLIPYHDRYGRISTIEGRSVGEAHGRMGKYVSLRDAGNHLYVFLGHDPEELQAVCEGVMGAIVAAESGLSVGSIQGCQRFRSRVTDGESGASYAPLPELRGVDFGGRTVPYIPDADDPPNPTVLRAAPKAARWISEPQNGKPAICLLPAGQDLDEWLLSIEPENRVARFAELLASASPPEDGLRVSSADTADRKESPVLNSGSEAPPRSPDSEKKKNASGGARRLRHKVYEKLLDLLPLKSAHAEAFSKLGVWEATLDAGCFVSLDSRSAEKAASELVSRFGARRLRFVPGFELDEDGTARIPAAASGEFVLAPCFDSEGMISNLVAVPFDGETGVVSPDESVPFFGCGSCLYVFAPYDYQQVVGLCQGLLGSLLTAQEDIAVGAICRSEINRGSTPDHETDQHRATPFQTENVDLGAREIAYLSFAGDSERGDTALIARNLIKNLNGRVVVKEFSPDETEDANRPVSLGKWMLAQPENAAGDHLRDLLGIENDVPSTERGGRDFEERRAPIPAGVTYSSLLISAALAAMLDAAILRVQAFAGFVSVGIGGEQIVYAGRMGYVRRLLDSIPANLVYEFREPVALLFGISLTLGLISRYRIRRSRADQNKKAARHRNHPGAEQFVVKSDLLWAVVTWLTVFMVSRSVSSLAENILATFSLMQTVPSTAISDAESLHVALLLATASAVFVLWRRISMRLQQARMLRGEIRH</sequence>
<evidence type="ECO:0000256" key="1">
    <source>
        <dbReference type="SAM" id="MobiDB-lite"/>
    </source>
</evidence>
<dbReference type="Gene3D" id="3.90.980.10">
    <property type="entry name" value="DNA primase, catalytic core, N-terminal domain"/>
    <property type="match status" value="1"/>
</dbReference>
<dbReference type="RefSeq" id="WP_084362620.1">
    <property type="nucleotide sequence ID" value="NZ_JAWXXX010000001.1"/>
</dbReference>
<protein>
    <submittedName>
        <fullName evidence="3">Uncharacterized protein</fullName>
    </submittedName>
</protein>
<feature type="transmembrane region" description="Helical" evidence="2">
    <location>
        <begin position="752"/>
        <end position="771"/>
    </location>
</feature>
<evidence type="ECO:0000313" key="3">
    <source>
        <dbReference type="EMBL" id="MDX5895177.1"/>
    </source>
</evidence>
<evidence type="ECO:0000256" key="2">
    <source>
        <dbReference type="SAM" id="Phobius"/>
    </source>
</evidence>
<dbReference type="SUPFAM" id="SSF56731">
    <property type="entry name" value="DNA primase core"/>
    <property type="match status" value="1"/>
</dbReference>